<name>A0A7X2CL13_9PSED</name>
<dbReference type="SUPFAM" id="SSF69572">
    <property type="entry name" value="Activating enzymes of the ubiquitin-like proteins"/>
    <property type="match status" value="1"/>
</dbReference>
<protein>
    <recommendedName>
        <fullName evidence="1">THIF-type NAD/FAD binding fold domain-containing protein</fullName>
    </recommendedName>
</protein>
<dbReference type="InterPro" id="IPR000594">
    <property type="entry name" value="ThiF_NAD_FAD-bd"/>
</dbReference>
<reference evidence="2 3" key="1">
    <citation type="submission" date="2019-10" db="EMBL/GenBank/DDBJ databases">
        <title>Evaluation of single-gene subtyping targets for Pseudomonas.</title>
        <authorList>
            <person name="Reichler S.J."/>
            <person name="Orsi R.H."/>
            <person name="Wiedmann M."/>
            <person name="Martin N.H."/>
            <person name="Murphy S.I."/>
        </authorList>
    </citation>
    <scope>NUCLEOTIDE SEQUENCE [LARGE SCALE GENOMIC DNA]</scope>
    <source>
        <strain evidence="2 3">FSL R10-2107</strain>
    </source>
</reference>
<gene>
    <name evidence="2" type="ORF">GHO30_26500</name>
</gene>
<organism evidence="2 3">
    <name type="scientific">Pseudomonas helleri</name>
    <dbReference type="NCBI Taxonomy" id="1608996"/>
    <lineage>
        <taxon>Bacteria</taxon>
        <taxon>Pseudomonadati</taxon>
        <taxon>Pseudomonadota</taxon>
        <taxon>Gammaproteobacteria</taxon>
        <taxon>Pseudomonadales</taxon>
        <taxon>Pseudomonadaceae</taxon>
        <taxon>Pseudomonas</taxon>
    </lineage>
</organism>
<dbReference type="Gene3D" id="3.40.50.720">
    <property type="entry name" value="NAD(P)-binding Rossmann-like Domain"/>
    <property type="match status" value="1"/>
</dbReference>
<dbReference type="GO" id="GO:0008641">
    <property type="term" value="F:ubiquitin-like modifier activating enzyme activity"/>
    <property type="evidence" value="ECO:0007669"/>
    <property type="project" value="InterPro"/>
</dbReference>
<comment type="caution">
    <text evidence="2">The sequence shown here is derived from an EMBL/GenBank/DDBJ whole genome shotgun (WGS) entry which is preliminary data.</text>
</comment>
<dbReference type="RefSeq" id="WP_153350501.1">
    <property type="nucleotide sequence ID" value="NZ_JBQQLO010000008.1"/>
</dbReference>
<keyword evidence="3" id="KW-1185">Reference proteome</keyword>
<dbReference type="EMBL" id="WIVX01000230">
    <property type="protein sequence ID" value="MQU34878.1"/>
    <property type="molecule type" value="Genomic_DNA"/>
</dbReference>
<accession>A0A7X2CL13</accession>
<dbReference type="InterPro" id="IPR035985">
    <property type="entry name" value="Ubiquitin-activating_enz"/>
</dbReference>
<dbReference type="Proteomes" id="UP000470186">
    <property type="component" value="Unassembled WGS sequence"/>
</dbReference>
<dbReference type="Pfam" id="PF00899">
    <property type="entry name" value="ThiF"/>
    <property type="match status" value="1"/>
</dbReference>
<evidence type="ECO:0000259" key="1">
    <source>
        <dbReference type="Pfam" id="PF00899"/>
    </source>
</evidence>
<sequence length="577" mass="63155">MTESSIEAAAPSKVDAAFEAVMTVCGLRGIEVVRLDDPAPNCLGVELTGATRTWPVYVDCDEEQLRLPKVWTLPPKEPLAHVSYTGVVCIDDGQGLSLDPSRHADIVAHTVLKAYDLLENSAADANTGHVEFFNELEGYWLHLPGSLRSRAYFEVDGNSRMVKGFVNSKLGKPKWYFVERDAELPWEVHNNKLAGQRALYVHVDSLALPPARPDMLTASFIEDVHQRLSPDQLKLWGELFGPSKNGPKRLALLVSVPRQAGGRSLVGIAFGAHRGIVDEKSPVTPLTMRRHTPSYMRERGGASLDLLGKHVVVLGAGAIGCVVVDTLAAAGVGKITVVDHDEYSEDNVFRHLLQPLYIDIGKPAGLQLALERRYPGLNITPVCTTAQNWLKTADISKYDGIVLAFGVPSIERSFSRVLKDKRFDLPIVFTWLEALDLGGHSVLMWTKGEGCLDCAYRDDEGLPSLASRTSFLEPNQPVTRNLTGCAGAFVPFGPIQARRTGLLATEHILSAMTAVAAGNQDRDPSYRFWVGEGRAAVQHGLRTTPWFQAARATLPEDATRQVFGRACRHCRAPEESA</sequence>
<dbReference type="AlphaFoldDB" id="A0A7X2CL13"/>
<proteinExistence type="predicted"/>
<evidence type="ECO:0000313" key="3">
    <source>
        <dbReference type="Proteomes" id="UP000470186"/>
    </source>
</evidence>
<evidence type="ECO:0000313" key="2">
    <source>
        <dbReference type="EMBL" id="MQU34878.1"/>
    </source>
</evidence>
<feature type="domain" description="THIF-type NAD/FAD binding fold" evidence="1">
    <location>
        <begin position="305"/>
        <end position="506"/>
    </location>
</feature>